<dbReference type="AlphaFoldDB" id="A0A2T4VY91"/>
<comment type="caution">
    <text evidence="1">The sequence shown here is derived from an EMBL/GenBank/DDBJ whole genome shotgun (WGS) entry which is preliminary data.</text>
</comment>
<proteinExistence type="predicted"/>
<evidence type="ECO:0000313" key="1">
    <source>
        <dbReference type="EMBL" id="PTL86749.1"/>
    </source>
</evidence>
<gene>
    <name evidence="1" type="ORF">C4617_02790</name>
</gene>
<organism evidence="1 2">
    <name type="scientific">Candidatus Liberibacter europaeus</name>
    <dbReference type="NCBI Taxonomy" id="744859"/>
    <lineage>
        <taxon>Bacteria</taxon>
        <taxon>Pseudomonadati</taxon>
        <taxon>Pseudomonadota</taxon>
        <taxon>Alphaproteobacteria</taxon>
        <taxon>Hyphomicrobiales</taxon>
        <taxon>Rhizobiaceae</taxon>
        <taxon>Liberibacter</taxon>
    </lineage>
</organism>
<evidence type="ECO:0000313" key="2">
    <source>
        <dbReference type="Proteomes" id="UP000240811"/>
    </source>
</evidence>
<dbReference type="Proteomes" id="UP000240811">
    <property type="component" value="Unassembled WGS sequence"/>
</dbReference>
<name>A0A2T4VY91_9HYPH</name>
<sequence>MKTSLLIASLKPQASSLKPQASSLKPQASRMYFRYCEQRPEAIDHNCKVYLRNFYGLHSMDMLAWVQHISYPKIKKQKRHFGWNSRQKTR</sequence>
<protein>
    <submittedName>
        <fullName evidence="1">Uncharacterized protein</fullName>
    </submittedName>
</protein>
<dbReference type="EMBL" id="PSQJ01000002">
    <property type="protein sequence ID" value="PTL86749.1"/>
    <property type="molecule type" value="Genomic_DNA"/>
</dbReference>
<reference evidence="2" key="1">
    <citation type="submission" date="2018-02" db="EMBL/GenBank/DDBJ databases">
        <title>Genome sequence of Candidatus Liberibacter europaeus.</title>
        <authorList>
            <person name="Frampton R.A."/>
            <person name="Thompson S.M."/>
            <person name="David C."/>
            <person name="Addison S.M."/>
            <person name="Smith G.R."/>
        </authorList>
    </citation>
    <scope>NUCLEOTIDE SEQUENCE [LARGE SCALE GENOMIC DNA]</scope>
</reference>
<accession>A0A2T4VY91</accession>